<dbReference type="AlphaFoldDB" id="A0A6C0EJV8"/>
<dbReference type="EMBL" id="MN738876">
    <property type="protein sequence ID" value="QHT29298.1"/>
    <property type="molecule type" value="Genomic_DNA"/>
</dbReference>
<proteinExistence type="predicted"/>
<sequence length="276" mass="31914">MSIVLIMLVILFVLFLVYCRSKIMLNYEGFRHSYNSLAKKLFNTLNEERLEWWPAEGTLIGILRYGKNFENLPDFGPIGTDTDIDIFVRADTDDEWLNICTKVVEALQNVCFTHSSTSGTNVLNKCCIETDKFLILDHYPYFEKLHIDMHRYIVNEENNTASCTTHYTENSYPFQKWGGAVPYRGMIVSNDGYLVNGRFEDIIVPCAYDSIGLLSQWNRAEYEPSTLRLPIGGMYRANMGLFIMSEKTPQLSQRDKDHIYDLWKNLQAEGSICFVL</sequence>
<name>A0A6C0EJV8_9ZZZZ</name>
<reference evidence="1" key="1">
    <citation type="journal article" date="2020" name="Nature">
        <title>Giant virus diversity and host interactions through global metagenomics.</title>
        <authorList>
            <person name="Schulz F."/>
            <person name="Roux S."/>
            <person name="Paez-Espino D."/>
            <person name="Jungbluth S."/>
            <person name="Walsh D.A."/>
            <person name="Denef V.J."/>
            <person name="McMahon K.D."/>
            <person name="Konstantinidis K.T."/>
            <person name="Eloe-Fadrosh E.A."/>
            <person name="Kyrpides N.C."/>
            <person name="Woyke T."/>
        </authorList>
    </citation>
    <scope>NUCLEOTIDE SEQUENCE</scope>
    <source>
        <strain evidence="1">GVMAG-M-3300005589-24</strain>
    </source>
</reference>
<evidence type="ECO:0000313" key="1">
    <source>
        <dbReference type="EMBL" id="QHT29298.1"/>
    </source>
</evidence>
<protein>
    <submittedName>
        <fullName evidence="1">Uncharacterized protein</fullName>
    </submittedName>
</protein>
<organism evidence="1">
    <name type="scientific">viral metagenome</name>
    <dbReference type="NCBI Taxonomy" id="1070528"/>
    <lineage>
        <taxon>unclassified sequences</taxon>
        <taxon>metagenomes</taxon>
        <taxon>organismal metagenomes</taxon>
    </lineage>
</organism>
<accession>A0A6C0EJV8</accession>